<dbReference type="InterPro" id="IPR019460">
    <property type="entry name" value="Atg11_C"/>
</dbReference>
<dbReference type="Pfam" id="PF10377">
    <property type="entry name" value="ATG11"/>
    <property type="match status" value="1"/>
</dbReference>
<feature type="region of interest" description="Disordered" evidence="1">
    <location>
        <begin position="219"/>
        <end position="258"/>
    </location>
</feature>
<feature type="compositionally biased region" description="Polar residues" evidence="1">
    <location>
        <begin position="245"/>
        <end position="255"/>
    </location>
</feature>
<organism evidence="3 4">
    <name type="scientific">Triparma columacea</name>
    <dbReference type="NCBI Taxonomy" id="722753"/>
    <lineage>
        <taxon>Eukaryota</taxon>
        <taxon>Sar</taxon>
        <taxon>Stramenopiles</taxon>
        <taxon>Ochrophyta</taxon>
        <taxon>Bolidophyceae</taxon>
        <taxon>Parmales</taxon>
        <taxon>Triparmaceae</taxon>
        <taxon>Triparma</taxon>
    </lineage>
</organism>
<accession>A0A9W7G564</accession>
<feature type="domain" description="Autophagy-related protein 11 C-terminal" evidence="2">
    <location>
        <begin position="242"/>
        <end position="341"/>
    </location>
</feature>
<evidence type="ECO:0000259" key="2">
    <source>
        <dbReference type="Pfam" id="PF10377"/>
    </source>
</evidence>
<dbReference type="EMBL" id="BRYA01000019">
    <property type="protein sequence ID" value="GMI32522.1"/>
    <property type="molecule type" value="Genomic_DNA"/>
</dbReference>
<reference evidence="4" key="1">
    <citation type="journal article" date="2023" name="Commun. Biol.">
        <title>Genome analysis of Parmales, the sister group of diatoms, reveals the evolutionary specialization of diatoms from phago-mixotrophs to photoautotrophs.</title>
        <authorList>
            <person name="Ban H."/>
            <person name="Sato S."/>
            <person name="Yoshikawa S."/>
            <person name="Yamada K."/>
            <person name="Nakamura Y."/>
            <person name="Ichinomiya M."/>
            <person name="Sato N."/>
            <person name="Blanc-Mathieu R."/>
            <person name="Endo H."/>
            <person name="Kuwata A."/>
            <person name="Ogata H."/>
        </authorList>
    </citation>
    <scope>NUCLEOTIDE SEQUENCE [LARGE SCALE GENOMIC DNA]</scope>
</reference>
<evidence type="ECO:0000256" key="1">
    <source>
        <dbReference type="SAM" id="MobiDB-lite"/>
    </source>
</evidence>
<proteinExistence type="predicted"/>
<name>A0A9W7G564_9STRA</name>
<sequence>MKRLASSRPPTSFSTSFLIRWNLLLSSLQSTPLPPGLAVGREKVKTCYDLLSADPSTWKDVTDRVGRVEEFETRYMAIVKALDSETRPAERATLMKGALEMIAAGERLKEGAEWFSDFYVARGEKIGDTLRAVEEEVAMQAAYGVRVRDKVESLRRELELMRADEIKRRRAVGVVESDNGRAVYNPAWHGELNKALRPTKEWELGFEAGKKGREDRVIGGEEMKEEGTKREEAKGEKKKGEAFSPRSSQENTMKVSSDDATDDMRMNLAMEDFREGDSVLFMPAKTAKGAIIWVAFTRGLHEGVGVPVPYYLKHNKEEPSSKASGYKMGKVKGVEERTEGGSAYGIKEGRRYGLVDCELI</sequence>
<comment type="caution">
    <text evidence="3">The sequence shown here is derived from an EMBL/GenBank/DDBJ whole genome shotgun (WGS) entry which is preliminary data.</text>
</comment>
<protein>
    <recommendedName>
        <fullName evidence="2">Autophagy-related protein 11 C-terminal domain-containing protein</fullName>
    </recommendedName>
</protein>
<keyword evidence="4" id="KW-1185">Reference proteome</keyword>
<dbReference type="AlphaFoldDB" id="A0A9W7G564"/>
<evidence type="ECO:0000313" key="3">
    <source>
        <dbReference type="EMBL" id="GMI32522.1"/>
    </source>
</evidence>
<dbReference type="Proteomes" id="UP001165065">
    <property type="component" value="Unassembled WGS sequence"/>
</dbReference>
<evidence type="ECO:0000313" key="4">
    <source>
        <dbReference type="Proteomes" id="UP001165065"/>
    </source>
</evidence>
<gene>
    <name evidence="3" type="ORF">TrCOL_g1194</name>
</gene>
<feature type="compositionally biased region" description="Basic and acidic residues" evidence="1">
    <location>
        <begin position="219"/>
        <end position="241"/>
    </location>
</feature>
<dbReference type="OrthoDB" id="10341207at2759"/>